<evidence type="ECO:0000313" key="3">
    <source>
        <dbReference type="Proteomes" id="UP000247702"/>
    </source>
</evidence>
<dbReference type="InterPro" id="IPR011009">
    <property type="entry name" value="Kinase-like_dom_sf"/>
</dbReference>
<evidence type="ECO:0000313" key="2">
    <source>
        <dbReference type="EMBL" id="GES97896.1"/>
    </source>
</evidence>
<gene>
    <name evidence="2" type="ORF">RCL2_002446500</name>
    <name evidence="1" type="ORF">RclHR1_01140023</name>
</gene>
<evidence type="ECO:0000313" key="1">
    <source>
        <dbReference type="EMBL" id="GBB84834.1"/>
    </source>
</evidence>
<dbReference type="OrthoDB" id="2425910at2759"/>
<accession>A0A2Z6QJ51</accession>
<sequence>MDGIVNNYENNIDYNMNNEVNIEDDMNYKSDPTSTRCQECGRKNNEYYCQPCNSVHFRNNFAYWTSGDSNLDKLIQNSQINADGSWKLIEWIEYSNLENIELIAHGGFGSVYKAIWKDGPIENWNFNKSEWRRENKTEVAVKKFRNVTHVSSDFLNEVNATVP</sequence>
<organism evidence="1 3">
    <name type="scientific">Rhizophagus clarus</name>
    <dbReference type="NCBI Taxonomy" id="94130"/>
    <lineage>
        <taxon>Eukaryota</taxon>
        <taxon>Fungi</taxon>
        <taxon>Fungi incertae sedis</taxon>
        <taxon>Mucoromycota</taxon>
        <taxon>Glomeromycotina</taxon>
        <taxon>Glomeromycetes</taxon>
        <taxon>Glomerales</taxon>
        <taxon>Glomeraceae</taxon>
        <taxon>Rhizophagus</taxon>
    </lineage>
</organism>
<dbReference type="EMBL" id="BEXD01000158">
    <property type="protein sequence ID" value="GBB84834.1"/>
    <property type="molecule type" value="Genomic_DNA"/>
</dbReference>
<reference evidence="1 3" key="1">
    <citation type="submission" date="2017-11" db="EMBL/GenBank/DDBJ databases">
        <title>The genome of Rhizophagus clarus HR1 reveals common genetic basis of auxotrophy among arbuscular mycorrhizal fungi.</title>
        <authorList>
            <person name="Kobayashi Y."/>
        </authorList>
    </citation>
    <scope>NUCLEOTIDE SEQUENCE [LARGE SCALE GENOMIC DNA]</scope>
    <source>
        <strain evidence="1 3">HR1</strain>
    </source>
</reference>
<dbReference type="Gene3D" id="3.30.200.20">
    <property type="entry name" value="Phosphorylase Kinase, domain 1"/>
    <property type="match status" value="1"/>
</dbReference>
<reference evidence="2" key="2">
    <citation type="submission" date="2019-10" db="EMBL/GenBank/DDBJ databases">
        <title>Conservation and host-specific expression of non-tandemly repeated heterogenous ribosome RNA gene in arbuscular mycorrhizal fungi.</title>
        <authorList>
            <person name="Maeda T."/>
            <person name="Kobayashi Y."/>
            <person name="Nakagawa T."/>
            <person name="Ezawa T."/>
            <person name="Yamaguchi K."/>
            <person name="Bino T."/>
            <person name="Nishimoto Y."/>
            <person name="Shigenobu S."/>
            <person name="Kawaguchi M."/>
        </authorList>
    </citation>
    <scope>NUCLEOTIDE SEQUENCE</scope>
    <source>
        <strain evidence="2">HR1</strain>
    </source>
</reference>
<name>A0A2Z6QJ51_9GLOM</name>
<dbReference type="SUPFAM" id="SSF56112">
    <property type="entry name" value="Protein kinase-like (PK-like)"/>
    <property type="match status" value="1"/>
</dbReference>
<proteinExistence type="predicted"/>
<keyword evidence="3" id="KW-1185">Reference proteome</keyword>
<dbReference type="EMBL" id="BLAL01000261">
    <property type="protein sequence ID" value="GES97896.1"/>
    <property type="molecule type" value="Genomic_DNA"/>
</dbReference>
<keyword evidence="2" id="KW-0418">Kinase</keyword>
<protein>
    <submittedName>
        <fullName evidence="2">Kinase-like domain-containing protein</fullName>
    </submittedName>
</protein>
<comment type="caution">
    <text evidence="1">The sequence shown here is derived from an EMBL/GenBank/DDBJ whole genome shotgun (WGS) entry which is preliminary data.</text>
</comment>
<dbReference type="AlphaFoldDB" id="A0A2Z6QJ51"/>
<keyword evidence="2" id="KW-0808">Transferase</keyword>
<dbReference type="Proteomes" id="UP000247702">
    <property type="component" value="Unassembled WGS sequence"/>
</dbReference>
<dbReference type="Proteomes" id="UP000615446">
    <property type="component" value="Unassembled WGS sequence"/>
</dbReference>
<dbReference type="GO" id="GO:0016301">
    <property type="term" value="F:kinase activity"/>
    <property type="evidence" value="ECO:0007669"/>
    <property type="project" value="UniProtKB-KW"/>
</dbReference>